<dbReference type="CDD" id="cd11065">
    <property type="entry name" value="CYP64-like"/>
    <property type="match status" value="1"/>
</dbReference>
<proteinExistence type="inferred from homology"/>
<dbReference type="PANTHER" id="PTHR46300:SF2">
    <property type="entry name" value="CYTOCHROME P450 MONOOXYGENASE ALNH-RELATED"/>
    <property type="match status" value="1"/>
</dbReference>
<comment type="cofactor">
    <cofactor evidence="6">
        <name>heme</name>
        <dbReference type="ChEBI" id="CHEBI:30413"/>
    </cofactor>
</comment>
<dbReference type="AlphaFoldDB" id="A0A1Y2LYV3"/>
<organism evidence="7 8">
    <name type="scientific">Epicoccum nigrum</name>
    <name type="common">Soil fungus</name>
    <name type="synonym">Epicoccum purpurascens</name>
    <dbReference type="NCBI Taxonomy" id="105696"/>
    <lineage>
        <taxon>Eukaryota</taxon>
        <taxon>Fungi</taxon>
        <taxon>Dikarya</taxon>
        <taxon>Ascomycota</taxon>
        <taxon>Pezizomycotina</taxon>
        <taxon>Dothideomycetes</taxon>
        <taxon>Pleosporomycetidae</taxon>
        <taxon>Pleosporales</taxon>
        <taxon>Pleosporineae</taxon>
        <taxon>Didymellaceae</taxon>
        <taxon>Epicoccum</taxon>
    </lineage>
</organism>
<accession>A0A1Y2LYV3</accession>
<gene>
    <name evidence="7" type="ORF">B5807_06847</name>
</gene>
<feature type="binding site" description="axial binding residue" evidence="6">
    <location>
        <position position="447"/>
    </location>
    <ligand>
        <name>heme</name>
        <dbReference type="ChEBI" id="CHEBI:30413"/>
    </ligand>
    <ligandPart>
        <name>Fe</name>
        <dbReference type="ChEBI" id="CHEBI:18248"/>
    </ligandPart>
</feature>
<dbReference type="InterPro" id="IPR002401">
    <property type="entry name" value="Cyt_P450_E_grp-I"/>
</dbReference>
<dbReference type="GO" id="GO:0004497">
    <property type="term" value="F:monooxygenase activity"/>
    <property type="evidence" value="ECO:0007669"/>
    <property type="project" value="UniProtKB-KW"/>
</dbReference>
<dbReference type="InterPro" id="IPR036396">
    <property type="entry name" value="Cyt_P450_sf"/>
</dbReference>
<keyword evidence="8" id="KW-1185">Reference proteome</keyword>
<evidence type="ECO:0000313" key="7">
    <source>
        <dbReference type="EMBL" id="OSS48961.1"/>
    </source>
</evidence>
<dbReference type="Gene3D" id="1.10.630.10">
    <property type="entry name" value="Cytochrome P450"/>
    <property type="match status" value="1"/>
</dbReference>
<dbReference type="PRINTS" id="PR00463">
    <property type="entry name" value="EP450I"/>
</dbReference>
<dbReference type="STRING" id="105696.A0A1Y2LYV3"/>
<dbReference type="GO" id="GO:0020037">
    <property type="term" value="F:heme binding"/>
    <property type="evidence" value="ECO:0007669"/>
    <property type="project" value="InterPro"/>
</dbReference>
<evidence type="ECO:0000256" key="2">
    <source>
        <dbReference type="ARBA" id="ARBA00022723"/>
    </source>
</evidence>
<evidence type="ECO:0008006" key="9">
    <source>
        <dbReference type="Google" id="ProtNLM"/>
    </source>
</evidence>
<evidence type="ECO:0000256" key="1">
    <source>
        <dbReference type="ARBA" id="ARBA00010617"/>
    </source>
</evidence>
<dbReference type="GO" id="GO:0016705">
    <property type="term" value="F:oxidoreductase activity, acting on paired donors, with incorporation or reduction of molecular oxygen"/>
    <property type="evidence" value="ECO:0007669"/>
    <property type="project" value="InterPro"/>
</dbReference>
<evidence type="ECO:0000313" key="8">
    <source>
        <dbReference type="Proteomes" id="UP000193240"/>
    </source>
</evidence>
<dbReference type="InterPro" id="IPR050364">
    <property type="entry name" value="Cytochrome_P450_fung"/>
</dbReference>
<dbReference type="GO" id="GO:0005506">
    <property type="term" value="F:iron ion binding"/>
    <property type="evidence" value="ECO:0007669"/>
    <property type="project" value="InterPro"/>
</dbReference>
<dbReference type="PANTHER" id="PTHR46300">
    <property type="entry name" value="P450, PUTATIVE (EUROFUNG)-RELATED-RELATED"/>
    <property type="match status" value="1"/>
</dbReference>
<dbReference type="Proteomes" id="UP000193240">
    <property type="component" value="Unassembled WGS sequence"/>
</dbReference>
<evidence type="ECO:0000256" key="4">
    <source>
        <dbReference type="ARBA" id="ARBA00023004"/>
    </source>
</evidence>
<evidence type="ECO:0000256" key="5">
    <source>
        <dbReference type="ARBA" id="ARBA00023033"/>
    </source>
</evidence>
<keyword evidence="2 6" id="KW-0479">Metal-binding</keyword>
<dbReference type="EMBL" id="KZ107845">
    <property type="protein sequence ID" value="OSS48961.1"/>
    <property type="molecule type" value="Genomic_DNA"/>
</dbReference>
<comment type="similarity">
    <text evidence="1">Belongs to the cytochrome P450 family.</text>
</comment>
<keyword evidence="5" id="KW-0503">Monooxygenase</keyword>
<sequence length="530" mass="60066">MAVLLEHISYFTVLWVLGCAYVCFKLAHFGAREKHLPPGPPTYPILGNAHLVVDKQLYKRFKEWSEKYGEVFSLKIGRGTMIVLNSRRAVYDLLDKRSSIYSGRIRDEQFLIALKGENIANLSTDATWRAQRKITTRFFAPSKLDGELAGISDAEVTTLLQDLLDTPQNFSKHLERATASISAISLFGQRAKSIDDFWATDVYEAMDALNAAMSPGTYLPTEQFPLLGWIPKQWLNSTVRAENCFKTMTRLWVKAQEHVEARRSQGDKRESLTDELLDDEDIKLDAAFQGTKLANFLGALMEGAAETSSLAMRTNILFLAAHPWVQDKAHKELDAVCGVDRMPTFADFKTLPYINCIMKEGLRIRPVVPTGIPHRCTEDNWYEGMLIPKDATIMIPNWALSHSCYEEPDVYNPDRFLKHPGLATEYAASSDYQNRDHYTYGAGRRICAGIHLAERTQWRMLARLLWAFRIEHAVDETTGAEIPIDTEAYEDKLITGPAAFQVKFTPRSPQHVRLIAKELDAVSGLLKKWE</sequence>
<dbReference type="SUPFAM" id="SSF48264">
    <property type="entry name" value="Cytochrome P450"/>
    <property type="match status" value="1"/>
</dbReference>
<evidence type="ECO:0000256" key="3">
    <source>
        <dbReference type="ARBA" id="ARBA00023002"/>
    </source>
</evidence>
<keyword evidence="6" id="KW-0349">Heme</keyword>
<dbReference type="Pfam" id="PF00067">
    <property type="entry name" value="p450"/>
    <property type="match status" value="1"/>
</dbReference>
<keyword evidence="4 6" id="KW-0408">Iron</keyword>
<reference evidence="7 8" key="1">
    <citation type="journal article" date="2017" name="Genome Announc.">
        <title>Genome sequence of the saprophytic ascomycete Epicoccum nigrum ICMP 19927 strain isolated from New Zealand.</title>
        <authorList>
            <person name="Fokin M."/>
            <person name="Fleetwood D."/>
            <person name="Weir B.S."/>
            <person name="Villas-Boas S.G."/>
        </authorList>
    </citation>
    <scope>NUCLEOTIDE SEQUENCE [LARGE SCALE GENOMIC DNA]</scope>
    <source>
        <strain evidence="7 8">ICMP 19927</strain>
    </source>
</reference>
<evidence type="ECO:0000256" key="6">
    <source>
        <dbReference type="PIRSR" id="PIRSR602401-1"/>
    </source>
</evidence>
<dbReference type="InterPro" id="IPR001128">
    <property type="entry name" value="Cyt_P450"/>
</dbReference>
<keyword evidence="3" id="KW-0560">Oxidoreductase</keyword>
<name>A0A1Y2LYV3_EPING</name>
<protein>
    <recommendedName>
        <fullName evidence="9">Cytochrome P450</fullName>
    </recommendedName>
</protein>
<dbReference type="InParanoid" id="A0A1Y2LYV3"/>
<dbReference type="OMA" id="FTDLFCA"/>